<evidence type="ECO:0000313" key="3">
    <source>
        <dbReference type="EMBL" id="KAB8074919.1"/>
    </source>
</evidence>
<dbReference type="Pfam" id="PF13419">
    <property type="entry name" value="HAD_2"/>
    <property type="match status" value="1"/>
</dbReference>
<dbReference type="InterPro" id="IPR023214">
    <property type="entry name" value="HAD_sf"/>
</dbReference>
<dbReference type="InterPro" id="IPR036412">
    <property type="entry name" value="HAD-like_sf"/>
</dbReference>
<dbReference type="EMBL" id="ML732202">
    <property type="protein sequence ID" value="KAB8074919.1"/>
    <property type="molecule type" value="Genomic_DNA"/>
</dbReference>
<accession>A0A5N5X2S0</accession>
<dbReference type="Gene3D" id="1.10.150.240">
    <property type="entry name" value="Putative phosphatase, domain 2"/>
    <property type="match status" value="1"/>
</dbReference>
<feature type="chain" id="PRO_5024966723" evidence="2">
    <location>
        <begin position="25"/>
        <end position="211"/>
    </location>
</feature>
<gene>
    <name evidence="3" type="ORF">BDV29DRAFT_172826</name>
</gene>
<dbReference type="SFLD" id="SFLDS00003">
    <property type="entry name" value="Haloacid_Dehalogenase"/>
    <property type="match status" value="1"/>
</dbReference>
<dbReference type="InterPro" id="IPR006439">
    <property type="entry name" value="HAD-SF_hydro_IA"/>
</dbReference>
<feature type="signal peptide" evidence="2">
    <location>
        <begin position="1"/>
        <end position="24"/>
    </location>
</feature>
<reference evidence="3 4" key="1">
    <citation type="submission" date="2019-04" db="EMBL/GenBank/DDBJ databases">
        <title>Friends and foes A comparative genomics study of 23 Aspergillus species from section Flavi.</title>
        <authorList>
            <consortium name="DOE Joint Genome Institute"/>
            <person name="Kjaerbolling I."/>
            <person name="Vesth T."/>
            <person name="Frisvad J.C."/>
            <person name="Nybo J.L."/>
            <person name="Theobald S."/>
            <person name="Kildgaard S."/>
            <person name="Isbrandt T."/>
            <person name="Kuo A."/>
            <person name="Sato A."/>
            <person name="Lyhne E.K."/>
            <person name="Kogle M.E."/>
            <person name="Wiebenga A."/>
            <person name="Kun R.S."/>
            <person name="Lubbers R.J."/>
            <person name="Makela M.R."/>
            <person name="Barry K."/>
            <person name="Chovatia M."/>
            <person name="Clum A."/>
            <person name="Daum C."/>
            <person name="Haridas S."/>
            <person name="He G."/>
            <person name="LaButti K."/>
            <person name="Lipzen A."/>
            <person name="Mondo S."/>
            <person name="Riley R."/>
            <person name="Salamov A."/>
            <person name="Simmons B.A."/>
            <person name="Magnuson J.K."/>
            <person name="Henrissat B."/>
            <person name="Mortensen U.H."/>
            <person name="Larsen T.O."/>
            <person name="Devries R.P."/>
            <person name="Grigoriev I.V."/>
            <person name="Machida M."/>
            <person name="Baker S.E."/>
            <person name="Andersen M.R."/>
        </authorList>
    </citation>
    <scope>NUCLEOTIDE SEQUENCE [LARGE SCALE GENOMIC DNA]</scope>
    <source>
        <strain evidence="3 4">CBS 151.66</strain>
    </source>
</reference>
<dbReference type="NCBIfam" id="TIGR01509">
    <property type="entry name" value="HAD-SF-IA-v3"/>
    <property type="match status" value="1"/>
</dbReference>
<organism evidence="3 4">
    <name type="scientific">Aspergillus leporis</name>
    <dbReference type="NCBI Taxonomy" id="41062"/>
    <lineage>
        <taxon>Eukaryota</taxon>
        <taxon>Fungi</taxon>
        <taxon>Dikarya</taxon>
        <taxon>Ascomycota</taxon>
        <taxon>Pezizomycotina</taxon>
        <taxon>Eurotiomycetes</taxon>
        <taxon>Eurotiomycetidae</taxon>
        <taxon>Eurotiales</taxon>
        <taxon>Aspergillaceae</taxon>
        <taxon>Aspergillus</taxon>
        <taxon>Aspergillus subgen. Circumdati</taxon>
    </lineage>
</organism>
<dbReference type="GO" id="GO:0016791">
    <property type="term" value="F:phosphatase activity"/>
    <property type="evidence" value="ECO:0007669"/>
    <property type="project" value="UniProtKB-ARBA"/>
</dbReference>
<proteinExistence type="predicted"/>
<dbReference type="AlphaFoldDB" id="A0A5N5X2S0"/>
<keyword evidence="4" id="KW-1185">Reference proteome</keyword>
<protein>
    <submittedName>
        <fullName evidence="3">HAD-like domain-containing protein</fullName>
    </submittedName>
</protein>
<dbReference type="OrthoDB" id="20198at2759"/>
<dbReference type="PANTHER" id="PTHR43316">
    <property type="entry name" value="HYDROLASE, HALOACID DELAHOGENASE-RELATED"/>
    <property type="match status" value="1"/>
</dbReference>
<dbReference type="Proteomes" id="UP000326565">
    <property type="component" value="Unassembled WGS sequence"/>
</dbReference>
<dbReference type="PANTHER" id="PTHR43316:SF3">
    <property type="entry name" value="HALOACID DEHALOGENASE, TYPE II (AFU_ORTHOLOGUE AFUA_2G07750)-RELATED"/>
    <property type="match status" value="1"/>
</dbReference>
<dbReference type="InterPro" id="IPR051540">
    <property type="entry name" value="S-2-haloacid_dehalogenase"/>
</dbReference>
<keyword evidence="1" id="KW-0378">Hydrolase</keyword>
<evidence type="ECO:0000256" key="1">
    <source>
        <dbReference type="ARBA" id="ARBA00022801"/>
    </source>
</evidence>
<dbReference type="InterPro" id="IPR041492">
    <property type="entry name" value="HAD_2"/>
</dbReference>
<dbReference type="NCBIfam" id="TIGR01493">
    <property type="entry name" value="HAD-SF-IA-v2"/>
    <property type="match status" value="1"/>
</dbReference>
<name>A0A5N5X2S0_9EURO</name>
<evidence type="ECO:0000256" key="2">
    <source>
        <dbReference type="SAM" id="SignalP"/>
    </source>
</evidence>
<evidence type="ECO:0000313" key="4">
    <source>
        <dbReference type="Proteomes" id="UP000326565"/>
    </source>
</evidence>
<dbReference type="InterPro" id="IPR023198">
    <property type="entry name" value="PGP-like_dom2"/>
</dbReference>
<dbReference type="SUPFAM" id="SSF56784">
    <property type="entry name" value="HAD-like"/>
    <property type="match status" value="1"/>
</dbReference>
<keyword evidence="2" id="KW-0732">Signal</keyword>
<dbReference type="Gene3D" id="3.40.50.1000">
    <property type="entry name" value="HAD superfamily/HAD-like"/>
    <property type="match status" value="1"/>
</dbReference>
<dbReference type="PRINTS" id="PR00413">
    <property type="entry name" value="HADHALOGNASE"/>
</dbReference>
<sequence>MPPRVIVFDLLTALLDSWSSWTEAANNDREEAYKWRQRYLELTFGCGTYRPYENLVHEAARDVGLPNNVPKALITNWDQLRPWPEAQKVLLQLKEKGYCLASVTNCSRDLGRRAGAVCGVEFDAFVTAEEVGFYKPHPKAYASILSALGVEPKDALFVAGSNGDVIGAAKAGMNVVWHNRVGLPALPGSQPCPEGRSLEIVLDHLEQVESS</sequence>
<dbReference type="SFLD" id="SFLDG01129">
    <property type="entry name" value="C1.5:_HAD__Beta-PGM__Phosphata"/>
    <property type="match status" value="1"/>
</dbReference>